<dbReference type="InterPro" id="IPR053781">
    <property type="entry name" value="F-box_AtFBL13-like"/>
</dbReference>
<dbReference type="Proteomes" id="UP000807115">
    <property type="component" value="Chromosome 5"/>
</dbReference>
<sequence length="353" mass="39805">MSQVSEAARMTADGSTDRLPEGLLLDILSFLPSRDAVQTCVLARRWRNLWKGVPALRITPATTSRYWGASALNNKFVNCLLFFRNQLPLHVAELNSYEGGDFDEAVQYLELWIRLSLPGSRRITIWISQVVMTDCGIYCDCKRRTPLLGSMPYLVEAFVGLGDCDDFCKNSYEIGDCGDESCWGCHFCENNYGNSNCILLQGLSSCTNLELTAATAPFIFRKDLTRCPVFSKLKTLLLNEWCITNNLGALICFLQHSPVLEKLIIQFEPPEIHERLVEIGASYDLRKHSLVLKDLIVEVKCDDGDEQIHKFLDVLCSYGLPPEKIKIQQPPKVTGARFDNTWTSENVLAFLDS</sequence>
<feature type="domain" description="F-box" evidence="1">
    <location>
        <begin position="18"/>
        <end position="53"/>
    </location>
</feature>
<proteinExistence type="predicted"/>
<dbReference type="Pfam" id="PF00646">
    <property type="entry name" value="F-box"/>
    <property type="match status" value="1"/>
</dbReference>
<dbReference type="CDD" id="cd22160">
    <property type="entry name" value="F-box_AtFBL13-like"/>
    <property type="match status" value="1"/>
</dbReference>
<dbReference type="AlphaFoldDB" id="A0A921QZG8"/>
<dbReference type="InterPro" id="IPR001810">
    <property type="entry name" value="F-box_dom"/>
</dbReference>
<reference evidence="2" key="2">
    <citation type="submission" date="2020-10" db="EMBL/GenBank/DDBJ databases">
        <authorList>
            <person name="Cooper E.A."/>
            <person name="Brenton Z.W."/>
            <person name="Flinn B.S."/>
            <person name="Jenkins J."/>
            <person name="Shu S."/>
            <person name="Flowers D."/>
            <person name="Luo F."/>
            <person name="Wang Y."/>
            <person name="Xia P."/>
            <person name="Barry K."/>
            <person name="Daum C."/>
            <person name="Lipzen A."/>
            <person name="Yoshinaga Y."/>
            <person name="Schmutz J."/>
            <person name="Saski C."/>
            <person name="Vermerris W."/>
            <person name="Kresovich S."/>
        </authorList>
    </citation>
    <scope>NUCLEOTIDE SEQUENCE</scope>
</reference>
<gene>
    <name evidence="2" type="ORF">BDA96_05G179200</name>
</gene>
<organism evidence="2 3">
    <name type="scientific">Sorghum bicolor</name>
    <name type="common">Sorghum</name>
    <name type="synonym">Sorghum vulgare</name>
    <dbReference type="NCBI Taxonomy" id="4558"/>
    <lineage>
        <taxon>Eukaryota</taxon>
        <taxon>Viridiplantae</taxon>
        <taxon>Streptophyta</taxon>
        <taxon>Embryophyta</taxon>
        <taxon>Tracheophyta</taxon>
        <taxon>Spermatophyta</taxon>
        <taxon>Magnoliopsida</taxon>
        <taxon>Liliopsida</taxon>
        <taxon>Poales</taxon>
        <taxon>Poaceae</taxon>
        <taxon>PACMAD clade</taxon>
        <taxon>Panicoideae</taxon>
        <taxon>Andropogonodae</taxon>
        <taxon>Andropogoneae</taxon>
        <taxon>Sorghinae</taxon>
        <taxon>Sorghum</taxon>
    </lineage>
</organism>
<evidence type="ECO:0000313" key="2">
    <source>
        <dbReference type="EMBL" id="KAG0530359.1"/>
    </source>
</evidence>
<dbReference type="SUPFAM" id="SSF81383">
    <property type="entry name" value="F-box domain"/>
    <property type="match status" value="1"/>
</dbReference>
<evidence type="ECO:0000313" key="3">
    <source>
        <dbReference type="Proteomes" id="UP000807115"/>
    </source>
</evidence>
<reference evidence="2" key="1">
    <citation type="journal article" date="2019" name="BMC Genomics">
        <title>A new reference genome for Sorghum bicolor reveals high levels of sequence similarity between sweet and grain genotypes: implications for the genetics of sugar metabolism.</title>
        <authorList>
            <person name="Cooper E.A."/>
            <person name="Brenton Z.W."/>
            <person name="Flinn B.S."/>
            <person name="Jenkins J."/>
            <person name="Shu S."/>
            <person name="Flowers D."/>
            <person name="Luo F."/>
            <person name="Wang Y."/>
            <person name="Xia P."/>
            <person name="Barry K."/>
            <person name="Daum C."/>
            <person name="Lipzen A."/>
            <person name="Yoshinaga Y."/>
            <person name="Schmutz J."/>
            <person name="Saski C."/>
            <person name="Vermerris W."/>
            <person name="Kresovich S."/>
        </authorList>
    </citation>
    <scope>NUCLEOTIDE SEQUENCE</scope>
</reference>
<dbReference type="InterPro" id="IPR053197">
    <property type="entry name" value="F-box_SCFL_complex_component"/>
</dbReference>
<dbReference type="InterPro" id="IPR036047">
    <property type="entry name" value="F-box-like_dom_sf"/>
</dbReference>
<accession>A0A921QZG8</accession>
<evidence type="ECO:0000259" key="1">
    <source>
        <dbReference type="Pfam" id="PF00646"/>
    </source>
</evidence>
<dbReference type="Gene3D" id="1.20.1280.50">
    <property type="match status" value="1"/>
</dbReference>
<dbReference type="EMBL" id="CM027684">
    <property type="protein sequence ID" value="KAG0530359.1"/>
    <property type="molecule type" value="Genomic_DNA"/>
</dbReference>
<dbReference type="PANTHER" id="PTHR34223:SF88">
    <property type="entry name" value="OS11G0200950 PROTEIN"/>
    <property type="match status" value="1"/>
</dbReference>
<protein>
    <recommendedName>
        <fullName evidence="1">F-box domain-containing protein</fullName>
    </recommendedName>
</protein>
<comment type="caution">
    <text evidence="2">The sequence shown here is derived from an EMBL/GenBank/DDBJ whole genome shotgun (WGS) entry which is preliminary data.</text>
</comment>
<name>A0A921QZG8_SORBI</name>
<dbReference type="PANTHER" id="PTHR34223">
    <property type="entry name" value="OS11G0201299 PROTEIN"/>
    <property type="match status" value="1"/>
</dbReference>